<comment type="caution">
    <text evidence="2">The sequence shown here is derived from an EMBL/GenBank/DDBJ whole genome shotgun (WGS) entry which is preliminary data.</text>
</comment>
<feature type="region of interest" description="Disordered" evidence="1">
    <location>
        <begin position="1"/>
        <end position="30"/>
    </location>
</feature>
<dbReference type="InterPro" id="IPR005247">
    <property type="entry name" value="YbhB_YbcL/LppC-like"/>
</dbReference>
<dbReference type="InterPro" id="IPR036610">
    <property type="entry name" value="PEBP-like_sf"/>
</dbReference>
<evidence type="ECO:0000313" key="2">
    <source>
        <dbReference type="EMBL" id="NWJ42639.1"/>
    </source>
</evidence>
<dbReference type="NCBIfam" id="TIGR00481">
    <property type="entry name" value="YbhB/YbcL family Raf kinase inhibitor-like protein"/>
    <property type="match status" value="1"/>
</dbReference>
<reference evidence="2 3" key="1">
    <citation type="journal article" date="2019" name="Environ. Microbiol.">
        <title>Genomics insights into ecotype formation of ammonia-oxidizing archaea in the deep ocean.</title>
        <authorList>
            <person name="Wang Y."/>
            <person name="Huang J.M."/>
            <person name="Cui G.J."/>
            <person name="Nunoura T."/>
            <person name="Takaki Y."/>
            <person name="Li W.L."/>
            <person name="Li J."/>
            <person name="Gao Z.M."/>
            <person name="Takai K."/>
            <person name="Zhang A.Q."/>
            <person name="Stepanauskas R."/>
        </authorList>
    </citation>
    <scope>NUCLEOTIDE SEQUENCE [LARGE SCALE GENOMIC DNA]</scope>
    <source>
        <strain evidence="2 3">L15b</strain>
    </source>
</reference>
<dbReference type="Gene3D" id="3.90.280.10">
    <property type="entry name" value="PEBP-like"/>
    <property type="match status" value="1"/>
</dbReference>
<evidence type="ECO:0000256" key="1">
    <source>
        <dbReference type="SAM" id="MobiDB-lite"/>
    </source>
</evidence>
<protein>
    <submittedName>
        <fullName evidence="2">YbhB/YbcL family Raf kinase inhibitor-like protein</fullName>
    </submittedName>
</protein>
<proteinExistence type="predicted"/>
<accession>A0A7K4MMT4</accession>
<gene>
    <name evidence="2" type="ORF">HX837_00155</name>
</gene>
<dbReference type="Pfam" id="PF01161">
    <property type="entry name" value="PBP"/>
    <property type="match status" value="1"/>
</dbReference>
<dbReference type="CDD" id="cd00865">
    <property type="entry name" value="PEBP_bact_arch"/>
    <property type="match status" value="1"/>
</dbReference>
<organism evidence="2 3">
    <name type="scientific">Marine Group I thaumarchaeote</name>
    <dbReference type="NCBI Taxonomy" id="2511932"/>
    <lineage>
        <taxon>Archaea</taxon>
        <taxon>Nitrososphaerota</taxon>
        <taxon>Marine Group I</taxon>
    </lineage>
</organism>
<evidence type="ECO:0000313" key="3">
    <source>
        <dbReference type="Proteomes" id="UP000523105"/>
    </source>
</evidence>
<sequence>MGDLKLTSSAFSDGGEIPRECGYKNGNKEPPLTISGIPEETKSLALIMDDPDAMEAVGKVWVHWVAWNIISTHTNMDDIFSNNRRNLGMTDFGEVGYGGPAPPDKRHTYVFKLYALDSELDLPDQSTKAEVEKAMEGHIIEHATLTGTYAP</sequence>
<name>A0A7K4MMT4_9ARCH</name>
<feature type="compositionally biased region" description="Polar residues" evidence="1">
    <location>
        <begin position="1"/>
        <end position="11"/>
    </location>
</feature>
<dbReference type="EMBL" id="JACASV010000001">
    <property type="protein sequence ID" value="NWJ42639.1"/>
    <property type="molecule type" value="Genomic_DNA"/>
</dbReference>
<dbReference type="SUPFAM" id="SSF49777">
    <property type="entry name" value="PEBP-like"/>
    <property type="match status" value="1"/>
</dbReference>
<dbReference type="InterPro" id="IPR008914">
    <property type="entry name" value="PEBP"/>
</dbReference>
<dbReference type="PANTHER" id="PTHR30289">
    <property type="entry name" value="UNCHARACTERIZED PROTEIN YBCL-RELATED"/>
    <property type="match status" value="1"/>
</dbReference>
<dbReference type="PANTHER" id="PTHR30289:SF1">
    <property type="entry name" value="PEBP (PHOSPHATIDYLETHANOLAMINE-BINDING PROTEIN) FAMILY PROTEIN"/>
    <property type="match status" value="1"/>
</dbReference>
<dbReference type="AlphaFoldDB" id="A0A7K4MMT4"/>
<dbReference type="Proteomes" id="UP000523105">
    <property type="component" value="Unassembled WGS sequence"/>
</dbReference>